<feature type="transmembrane region" description="Helical" evidence="7">
    <location>
        <begin position="348"/>
        <end position="367"/>
    </location>
</feature>
<keyword evidence="5 7" id="KW-0472">Membrane</keyword>
<dbReference type="FunFam" id="1.20.1250.20:FF:000057">
    <property type="entry name" value="MFS general substrate transporter"/>
    <property type="match status" value="1"/>
</dbReference>
<feature type="compositionally biased region" description="Low complexity" evidence="6">
    <location>
        <begin position="476"/>
        <end position="496"/>
    </location>
</feature>
<feature type="transmembrane region" description="Helical" evidence="7">
    <location>
        <begin position="287"/>
        <end position="306"/>
    </location>
</feature>
<feature type="transmembrane region" description="Helical" evidence="7">
    <location>
        <begin position="47"/>
        <end position="64"/>
    </location>
</feature>
<feature type="transmembrane region" description="Helical" evidence="7">
    <location>
        <begin position="214"/>
        <end position="234"/>
    </location>
</feature>
<proteinExistence type="predicted"/>
<dbReference type="FunFam" id="1.20.1250.20:FF:000013">
    <property type="entry name" value="MFS general substrate transporter"/>
    <property type="match status" value="1"/>
</dbReference>
<name>A0A165DLC1_9BASI</name>
<dbReference type="STRING" id="1353952.A0A165DLC1"/>
<reference evidence="9 10" key="1">
    <citation type="journal article" date="2016" name="Mol. Biol. Evol.">
        <title>Comparative Genomics of Early-Diverging Mushroom-Forming Fungi Provides Insights into the Origins of Lignocellulose Decay Capabilities.</title>
        <authorList>
            <person name="Nagy L.G."/>
            <person name="Riley R."/>
            <person name="Tritt A."/>
            <person name="Adam C."/>
            <person name="Daum C."/>
            <person name="Floudas D."/>
            <person name="Sun H."/>
            <person name="Yadav J.S."/>
            <person name="Pangilinan J."/>
            <person name="Larsson K.H."/>
            <person name="Matsuura K."/>
            <person name="Barry K."/>
            <person name="Labutti K."/>
            <person name="Kuo R."/>
            <person name="Ohm R.A."/>
            <person name="Bhattacharya S.S."/>
            <person name="Shirouzu T."/>
            <person name="Yoshinaga Y."/>
            <person name="Martin F.M."/>
            <person name="Grigoriev I.V."/>
            <person name="Hibbett D.S."/>
        </authorList>
    </citation>
    <scope>NUCLEOTIDE SEQUENCE [LARGE SCALE GENOMIC DNA]</scope>
    <source>
        <strain evidence="9 10">HHB12733</strain>
    </source>
</reference>
<sequence>MLETSEDGKIAHVNEKGETVHIDANLARKVHDPETRKAIERRLVRKLDMRLMPTVIIIFILNYIDRNNVSTARLSGLQQDLNLTDIQYESCIAILYSSYITFQVPSNLLLNSISRPSLYIPGMVILWGLISLLTGVTNNFTGAALCRVAIGIPEAAFYPGTIYLLSRWYTKKELSYRSAWLYAGLIVSNAFGSLMAAGILGNMEGKLGVRGWRWLFYIEGAVTMAIGLIAMWTLPDYPRNTRWMTEEERIVAQQRLSEDAGEADQDAPGDTAWKGLVMAITDPKVPVFMWMTFVQLLGLSFVNFFPTLTQTLGYSTTVTLLLCAPPWGYAFIVCIANARHADYTGERFWHLTWPWVGVIIGYIIAMSTQALGARYVALFLMAAGYAGFALTLVWVSNSIPRPPVKRAAAIGFVNGFGNLGNLVGSYVWDASWGPIYRQSMGIGIAGLALALTCGVVIRMLLVRTNRNLDRLDAAMASSQAGPSAPSRSSAEAPAGGESDEATLERLRATAEIEGIRLDEAAAMKKGFRYLL</sequence>
<dbReference type="InterPro" id="IPR020846">
    <property type="entry name" value="MFS_dom"/>
</dbReference>
<keyword evidence="4 7" id="KW-1133">Transmembrane helix</keyword>
<evidence type="ECO:0000256" key="6">
    <source>
        <dbReference type="SAM" id="MobiDB-lite"/>
    </source>
</evidence>
<dbReference type="SUPFAM" id="SSF103473">
    <property type="entry name" value="MFS general substrate transporter"/>
    <property type="match status" value="1"/>
</dbReference>
<dbReference type="PANTHER" id="PTHR43791:SF6">
    <property type="entry name" value="TRANSPORTER, PUTATIVE (AFU_ORTHOLOGUE AFUA_1G16690)-RELATED"/>
    <property type="match status" value="1"/>
</dbReference>
<dbReference type="OrthoDB" id="2985014at2759"/>
<feature type="transmembrane region" description="Helical" evidence="7">
    <location>
        <begin position="440"/>
        <end position="461"/>
    </location>
</feature>
<dbReference type="Pfam" id="PF07690">
    <property type="entry name" value="MFS_1"/>
    <property type="match status" value="1"/>
</dbReference>
<feature type="transmembrane region" description="Helical" evidence="7">
    <location>
        <begin position="312"/>
        <end position="336"/>
    </location>
</feature>
<evidence type="ECO:0000256" key="4">
    <source>
        <dbReference type="ARBA" id="ARBA00022989"/>
    </source>
</evidence>
<keyword evidence="2" id="KW-0813">Transport</keyword>
<evidence type="ECO:0000256" key="3">
    <source>
        <dbReference type="ARBA" id="ARBA00022692"/>
    </source>
</evidence>
<dbReference type="GO" id="GO:0022857">
    <property type="term" value="F:transmembrane transporter activity"/>
    <property type="evidence" value="ECO:0007669"/>
    <property type="project" value="InterPro"/>
</dbReference>
<feature type="domain" description="Major facilitator superfamily (MFS) profile" evidence="8">
    <location>
        <begin position="51"/>
        <end position="466"/>
    </location>
</feature>
<dbReference type="PANTHER" id="PTHR43791">
    <property type="entry name" value="PERMEASE-RELATED"/>
    <property type="match status" value="1"/>
</dbReference>
<feature type="transmembrane region" description="Helical" evidence="7">
    <location>
        <begin position="373"/>
        <end position="395"/>
    </location>
</feature>
<evidence type="ECO:0000256" key="5">
    <source>
        <dbReference type="ARBA" id="ARBA00023136"/>
    </source>
</evidence>
<dbReference type="InterPro" id="IPR011701">
    <property type="entry name" value="MFS"/>
</dbReference>
<evidence type="ECO:0000313" key="10">
    <source>
        <dbReference type="Proteomes" id="UP000076842"/>
    </source>
</evidence>
<dbReference type="InParanoid" id="A0A165DLC1"/>
<dbReference type="Gene3D" id="1.20.1250.20">
    <property type="entry name" value="MFS general substrate transporter like domains"/>
    <property type="match status" value="2"/>
</dbReference>
<keyword evidence="3 7" id="KW-0812">Transmembrane</keyword>
<dbReference type="InterPro" id="IPR036259">
    <property type="entry name" value="MFS_trans_sf"/>
</dbReference>
<gene>
    <name evidence="9" type="ORF">CALCODRAFT_440689</name>
</gene>
<accession>A0A165DLC1</accession>
<dbReference type="PROSITE" id="PS50850">
    <property type="entry name" value="MFS"/>
    <property type="match status" value="1"/>
</dbReference>
<protein>
    <submittedName>
        <fullName evidence="9">MFS general substrate transporter</fullName>
    </submittedName>
</protein>
<dbReference type="EMBL" id="KV424047">
    <property type="protein sequence ID" value="KZT53059.1"/>
    <property type="molecule type" value="Genomic_DNA"/>
</dbReference>
<feature type="transmembrane region" description="Helical" evidence="7">
    <location>
        <begin position="407"/>
        <end position="428"/>
    </location>
</feature>
<evidence type="ECO:0000256" key="7">
    <source>
        <dbReference type="SAM" id="Phobius"/>
    </source>
</evidence>
<comment type="subcellular location">
    <subcellularLocation>
        <location evidence="1">Membrane</location>
        <topology evidence="1">Multi-pass membrane protein</topology>
    </subcellularLocation>
</comment>
<evidence type="ECO:0000256" key="1">
    <source>
        <dbReference type="ARBA" id="ARBA00004141"/>
    </source>
</evidence>
<dbReference type="Proteomes" id="UP000076842">
    <property type="component" value="Unassembled WGS sequence"/>
</dbReference>
<organism evidence="9 10">
    <name type="scientific">Calocera cornea HHB12733</name>
    <dbReference type="NCBI Taxonomy" id="1353952"/>
    <lineage>
        <taxon>Eukaryota</taxon>
        <taxon>Fungi</taxon>
        <taxon>Dikarya</taxon>
        <taxon>Basidiomycota</taxon>
        <taxon>Agaricomycotina</taxon>
        <taxon>Dacrymycetes</taxon>
        <taxon>Dacrymycetales</taxon>
        <taxon>Dacrymycetaceae</taxon>
        <taxon>Calocera</taxon>
    </lineage>
</organism>
<dbReference type="GO" id="GO:0016020">
    <property type="term" value="C:membrane"/>
    <property type="evidence" value="ECO:0007669"/>
    <property type="project" value="UniProtKB-SubCell"/>
</dbReference>
<evidence type="ECO:0000313" key="9">
    <source>
        <dbReference type="EMBL" id="KZT53059.1"/>
    </source>
</evidence>
<evidence type="ECO:0000259" key="8">
    <source>
        <dbReference type="PROSITE" id="PS50850"/>
    </source>
</evidence>
<evidence type="ECO:0000256" key="2">
    <source>
        <dbReference type="ARBA" id="ARBA00022448"/>
    </source>
</evidence>
<feature type="transmembrane region" description="Helical" evidence="7">
    <location>
        <begin position="179"/>
        <end position="202"/>
    </location>
</feature>
<dbReference type="AlphaFoldDB" id="A0A165DLC1"/>
<keyword evidence="10" id="KW-1185">Reference proteome</keyword>
<feature type="transmembrane region" description="Helical" evidence="7">
    <location>
        <begin position="118"/>
        <end position="137"/>
    </location>
</feature>
<feature type="region of interest" description="Disordered" evidence="6">
    <location>
        <begin position="476"/>
        <end position="500"/>
    </location>
</feature>